<reference evidence="1" key="1">
    <citation type="submission" date="2015-07" db="EMBL/GenBank/DDBJ databases">
        <title>Adaptation to a free-living lifestyle via gene acquisitions in the diplomonad Trepomonas sp. PC1.</title>
        <authorList>
            <person name="Xu F."/>
            <person name="Jerlstrom-Hultqvist J."/>
            <person name="Kolisko M."/>
            <person name="Simpson A.G.B."/>
            <person name="Roger A.J."/>
            <person name="Svard S.G."/>
            <person name="Andersson J.O."/>
        </authorList>
    </citation>
    <scope>NUCLEOTIDE SEQUENCE</scope>
    <source>
        <strain evidence="1">PC1</strain>
    </source>
</reference>
<dbReference type="AlphaFoldDB" id="A0A146JW78"/>
<gene>
    <name evidence="1" type="ORF">TPC1_31693</name>
</gene>
<proteinExistence type="predicted"/>
<protein>
    <submittedName>
        <fullName evidence="1">Uncharacterized protein</fullName>
    </submittedName>
</protein>
<feature type="non-terminal residue" evidence="1">
    <location>
        <position position="1"/>
    </location>
</feature>
<organism evidence="1">
    <name type="scientific">Trepomonas sp. PC1</name>
    <dbReference type="NCBI Taxonomy" id="1076344"/>
    <lineage>
        <taxon>Eukaryota</taxon>
        <taxon>Metamonada</taxon>
        <taxon>Diplomonadida</taxon>
        <taxon>Hexamitidae</taxon>
        <taxon>Hexamitinae</taxon>
        <taxon>Trepomonas</taxon>
    </lineage>
</organism>
<name>A0A146JW78_9EUKA</name>
<evidence type="ECO:0000313" key="1">
    <source>
        <dbReference type="EMBL" id="JAP88812.1"/>
    </source>
</evidence>
<accession>A0A146JW78</accession>
<sequence length="300" mass="35353">QIQYKDHTVEYGQNLAKLYDKNDNIVKQKTNSVNFNNCNTEHCFVHPVENKLVGCFDDVFYYIDGIKLTSFYSNKPNVRTGGFMREAIYEGKLLFTDEYNFYQLDDNVKKQIDFKYKNQPIQSYNINLAFFGKNCIASCKSNGVRRVFLLQQPECKLLYTGQLQHEYLSKGGLYFCKLCENNYVYFDLTKDVVDVEYYFGKLDTSLTRTKFGYSFQKDEMLKFLDEGFFERQEQVYAELNIQQYQKTYVDKFAGVFNDSMTNKKAQKKFDYKKLLGLSTRLMKTNNNALMEDCIDQSDLL</sequence>
<dbReference type="EMBL" id="GDID01007794">
    <property type="protein sequence ID" value="JAP88812.1"/>
    <property type="molecule type" value="Transcribed_RNA"/>
</dbReference>